<dbReference type="GO" id="GO:0016020">
    <property type="term" value="C:membrane"/>
    <property type="evidence" value="ECO:0007669"/>
    <property type="project" value="UniProtKB-SubCell"/>
</dbReference>
<evidence type="ECO:0000256" key="3">
    <source>
        <dbReference type="ARBA" id="ARBA00016612"/>
    </source>
</evidence>
<feature type="transmembrane region" description="Helical" evidence="10">
    <location>
        <begin position="28"/>
        <end position="47"/>
    </location>
</feature>
<evidence type="ECO:0000256" key="9">
    <source>
        <dbReference type="ARBA" id="ARBA00031586"/>
    </source>
</evidence>
<feature type="chain" id="PRO_5034651468" description="NADH-ubiquinone oxidoreductase chain 4L" evidence="11">
    <location>
        <begin position="19"/>
        <end position="94"/>
    </location>
</feature>
<dbReference type="InterPro" id="IPR039428">
    <property type="entry name" value="NUOK/Mnh_C1-like"/>
</dbReference>
<evidence type="ECO:0000256" key="1">
    <source>
        <dbReference type="ARBA" id="ARBA00004141"/>
    </source>
</evidence>
<organism evidence="12">
    <name type="scientific">Polydora hoplura</name>
    <dbReference type="NCBI Taxonomy" id="1495204"/>
    <lineage>
        <taxon>Eukaryota</taxon>
        <taxon>Metazoa</taxon>
        <taxon>Spiralia</taxon>
        <taxon>Lophotrochozoa</taxon>
        <taxon>Annelida</taxon>
        <taxon>Polychaeta</taxon>
        <taxon>Sedentaria</taxon>
        <taxon>Canalipalpata</taxon>
        <taxon>Spionida</taxon>
        <taxon>Spionidae</taxon>
        <taxon>Polydora</taxon>
    </lineage>
</organism>
<keyword evidence="4 10" id="KW-0812">Transmembrane</keyword>
<evidence type="ECO:0000256" key="2">
    <source>
        <dbReference type="ARBA" id="ARBA00010519"/>
    </source>
</evidence>
<feature type="transmembrane region" description="Helical" evidence="10">
    <location>
        <begin position="54"/>
        <end position="74"/>
    </location>
</feature>
<reference evidence="12" key="1">
    <citation type="submission" date="2021-07" db="EMBL/GenBank/DDBJ databases">
        <title>Complete mitochondrial genome of the abalone shell-boring Polydora hoplura (Polychaeta, Spionidae).</title>
        <authorList>
            <person name="Lee S.J."/>
            <person name="Lee S.-R."/>
        </authorList>
    </citation>
    <scope>NUCLEOTIDE SEQUENCE</scope>
</reference>
<dbReference type="Pfam" id="PF00420">
    <property type="entry name" value="Oxidored_q2"/>
    <property type="match status" value="1"/>
</dbReference>
<dbReference type="EMBL" id="MZ584801">
    <property type="protein sequence ID" value="QYL01502.1"/>
    <property type="molecule type" value="Genomic_DNA"/>
</dbReference>
<proteinExistence type="inferred from homology"/>
<accession>A0A8F9S2B5</accession>
<evidence type="ECO:0000256" key="11">
    <source>
        <dbReference type="SAM" id="SignalP"/>
    </source>
</evidence>
<sequence>MHLQSILMFAAIIALVSAAKQRFHILMAILSLEATSLVLATLYSANFSHMSEDYLGIILLTLAAAETASALGLLSTLSRFSGSDHISSCSFSSF</sequence>
<evidence type="ECO:0000256" key="4">
    <source>
        <dbReference type="ARBA" id="ARBA00022692"/>
    </source>
</evidence>
<evidence type="ECO:0000256" key="6">
    <source>
        <dbReference type="ARBA" id="ARBA00022989"/>
    </source>
</evidence>
<keyword evidence="6 10" id="KW-1133">Transmembrane helix</keyword>
<geneLocation type="mitochondrion" evidence="12"/>
<keyword evidence="8 10" id="KW-0472">Membrane</keyword>
<keyword evidence="11" id="KW-0732">Signal</keyword>
<dbReference type="Gene3D" id="1.10.287.3510">
    <property type="match status" value="1"/>
</dbReference>
<evidence type="ECO:0000313" key="12">
    <source>
        <dbReference type="EMBL" id="QYL01502.1"/>
    </source>
</evidence>
<evidence type="ECO:0000256" key="7">
    <source>
        <dbReference type="ARBA" id="ARBA00023027"/>
    </source>
</evidence>
<dbReference type="AlphaFoldDB" id="A0A8F9S2B5"/>
<evidence type="ECO:0000256" key="10">
    <source>
        <dbReference type="SAM" id="Phobius"/>
    </source>
</evidence>
<name>A0A8F9S2B5_9ANNE</name>
<keyword evidence="12" id="KW-0496">Mitochondrion</keyword>
<evidence type="ECO:0000256" key="5">
    <source>
        <dbReference type="ARBA" id="ARBA00022967"/>
    </source>
</evidence>
<feature type="signal peptide" evidence="11">
    <location>
        <begin position="1"/>
        <end position="18"/>
    </location>
</feature>
<protein>
    <recommendedName>
        <fullName evidence="3">NADH-ubiquinone oxidoreductase chain 4L</fullName>
    </recommendedName>
    <alternativeName>
        <fullName evidence="9">NADH dehydrogenase subunit 4L</fullName>
    </alternativeName>
</protein>
<comment type="similarity">
    <text evidence="2">Belongs to the complex I subunit 4L family.</text>
</comment>
<keyword evidence="7" id="KW-0520">NAD</keyword>
<comment type="subcellular location">
    <subcellularLocation>
        <location evidence="1">Membrane</location>
        <topology evidence="1">Multi-pass membrane protein</topology>
    </subcellularLocation>
</comment>
<evidence type="ECO:0000256" key="8">
    <source>
        <dbReference type="ARBA" id="ARBA00023136"/>
    </source>
</evidence>
<keyword evidence="5" id="KW-1278">Translocase</keyword>
<gene>
    <name evidence="12" type="primary">nad4L</name>
</gene>